<dbReference type="AlphaFoldDB" id="A0A4Y2M1Y4"/>
<dbReference type="Proteomes" id="UP000499080">
    <property type="component" value="Unassembled WGS sequence"/>
</dbReference>
<name>A0A4Y2M1Y4_ARAVE</name>
<protein>
    <submittedName>
        <fullName evidence="1">Uncharacterized protein</fullName>
    </submittedName>
</protein>
<evidence type="ECO:0000313" key="1">
    <source>
        <dbReference type="EMBL" id="GBN21035.1"/>
    </source>
</evidence>
<gene>
    <name evidence="1" type="ORF">AVEN_202509_1</name>
</gene>
<proteinExistence type="predicted"/>
<sequence>MNLSNRYEKKPRHQTGRWRSLWKRDIPLYLGIEGKGIISFGSVRTGGSFISLCTPAENEDLAERSALILPNVVFDFVPVSFLSSTRLLEATLFRAFLVAVGQYSILL</sequence>
<keyword evidence="2" id="KW-1185">Reference proteome</keyword>
<comment type="caution">
    <text evidence="1">The sequence shown here is derived from an EMBL/GenBank/DDBJ whole genome shotgun (WGS) entry which is preliminary data.</text>
</comment>
<reference evidence="1 2" key="1">
    <citation type="journal article" date="2019" name="Sci. Rep.">
        <title>Orb-weaving spider Araneus ventricosus genome elucidates the spidroin gene catalogue.</title>
        <authorList>
            <person name="Kono N."/>
            <person name="Nakamura H."/>
            <person name="Ohtoshi R."/>
            <person name="Moran D.A.P."/>
            <person name="Shinohara A."/>
            <person name="Yoshida Y."/>
            <person name="Fujiwara M."/>
            <person name="Mori M."/>
            <person name="Tomita M."/>
            <person name="Arakawa K."/>
        </authorList>
    </citation>
    <scope>NUCLEOTIDE SEQUENCE [LARGE SCALE GENOMIC DNA]</scope>
</reference>
<dbReference type="EMBL" id="BGPR01006684">
    <property type="protein sequence ID" value="GBN21035.1"/>
    <property type="molecule type" value="Genomic_DNA"/>
</dbReference>
<organism evidence="1 2">
    <name type="scientific">Araneus ventricosus</name>
    <name type="common">Orbweaver spider</name>
    <name type="synonym">Epeira ventricosa</name>
    <dbReference type="NCBI Taxonomy" id="182803"/>
    <lineage>
        <taxon>Eukaryota</taxon>
        <taxon>Metazoa</taxon>
        <taxon>Ecdysozoa</taxon>
        <taxon>Arthropoda</taxon>
        <taxon>Chelicerata</taxon>
        <taxon>Arachnida</taxon>
        <taxon>Araneae</taxon>
        <taxon>Araneomorphae</taxon>
        <taxon>Entelegynae</taxon>
        <taxon>Araneoidea</taxon>
        <taxon>Araneidae</taxon>
        <taxon>Araneus</taxon>
    </lineage>
</organism>
<accession>A0A4Y2M1Y4</accession>
<evidence type="ECO:0000313" key="2">
    <source>
        <dbReference type="Proteomes" id="UP000499080"/>
    </source>
</evidence>